<dbReference type="CDD" id="cd06583">
    <property type="entry name" value="PGRP"/>
    <property type="match status" value="1"/>
</dbReference>
<reference evidence="8 9" key="1">
    <citation type="journal article" date="2013" name="Int. J. Syst. Evol. Microbiol.">
        <title>Tumebacillus flagellatus sp. nov., an alpha-amylase/pullulanase-producing bacterium isolated from cassava wastewater.</title>
        <authorList>
            <person name="Wang Q."/>
            <person name="Xie N."/>
            <person name="Qin Y."/>
            <person name="Shen N."/>
            <person name="Zhu J."/>
            <person name="Mi H."/>
            <person name="Huang R."/>
        </authorList>
    </citation>
    <scope>NUCLEOTIDE SEQUENCE [LARGE SCALE GENOMIC DNA]</scope>
    <source>
        <strain evidence="8 9">GST4</strain>
    </source>
</reference>
<dbReference type="InterPro" id="IPR023346">
    <property type="entry name" value="Lysozyme-like_dom_sf"/>
</dbReference>
<dbReference type="InterPro" id="IPR051206">
    <property type="entry name" value="NAMLAA_amidase_2"/>
</dbReference>
<dbReference type="FunFam" id="3.40.80.10:FF:000006">
    <property type="entry name" value="N-acetylmuramoyl-L-alanine amidase"/>
    <property type="match status" value="1"/>
</dbReference>
<proteinExistence type="predicted"/>
<dbReference type="SUPFAM" id="SSF53955">
    <property type="entry name" value="Lysozyme-like"/>
    <property type="match status" value="1"/>
</dbReference>
<accession>A0A074MGP7</accession>
<gene>
    <name evidence="8" type="ORF">EL26_02510</name>
</gene>
<evidence type="ECO:0000256" key="4">
    <source>
        <dbReference type="ARBA" id="ARBA00023316"/>
    </source>
</evidence>
<keyword evidence="6" id="KW-0732">Signal</keyword>
<dbReference type="Gene3D" id="3.40.80.10">
    <property type="entry name" value="Peptidoglycan recognition protein-like"/>
    <property type="match status" value="1"/>
</dbReference>
<keyword evidence="3" id="KW-0378">Hydrolase</keyword>
<comment type="catalytic activity">
    <reaction evidence="1">
        <text>Hydrolyzes the link between N-acetylmuramoyl residues and L-amino acid residues in certain cell-wall glycopeptides.</text>
        <dbReference type="EC" id="3.5.1.28"/>
    </reaction>
</comment>
<dbReference type="Proteomes" id="UP000027931">
    <property type="component" value="Unassembled WGS sequence"/>
</dbReference>
<evidence type="ECO:0000256" key="2">
    <source>
        <dbReference type="ARBA" id="ARBA00011901"/>
    </source>
</evidence>
<dbReference type="GO" id="GO:0071555">
    <property type="term" value="P:cell wall organization"/>
    <property type="evidence" value="ECO:0007669"/>
    <property type="project" value="UniProtKB-KW"/>
</dbReference>
<dbReference type="EMBL" id="JMIR01000002">
    <property type="protein sequence ID" value="KEO84902.1"/>
    <property type="molecule type" value="Genomic_DNA"/>
</dbReference>
<dbReference type="SMART" id="SM00644">
    <property type="entry name" value="Ami_2"/>
    <property type="match status" value="1"/>
</dbReference>
<comment type="caution">
    <text evidence="8">The sequence shown here is derived from an EMBL/GenBank/DDBJ whole genome shotgun (WGS) entry which is preliminary data.</text>
</comment>
<protein>
    <recommendedName>
        <fullName evidence="2">N-acetylmuramoyl-L-alanine amidase</fullName>
        <ecNumber evidence="2">3.5.1.28</ecNumber>
    </recommendedName>
</protein>
<name>A0A074MGP7_9BACL</name>
<dbReference type="Gene3D" id="1.10.530.10">
    <property type="match status" value="1"/>
</dbReference>
<evidence type="ECO:0000313" key="9">
    <source>
        <dbReference type="Proteomes" id="UP000027931"/>
    </source>
</evidence>
<dbReference type="InterPro" id="IPR002502">
    <property type="entry name" value="Amidase_domain"/>
</dbReference>
<evidence type="ECO:0000256" key="1">
    <source>
        <dbReference type="ARBA" id="ARBA00001561"/>
    </source>
</evidence>
<sequence>MSKRRPMFLAVLMAGLLVVPSTLPSATQAQAGAADTQEQGPDALQTAFQNASQEFGVPLNVLMSVAYNESRWEQHLGQPSLSGGYGVMHLTHLGQADLSARGETGDESAATEATPALPANNDPSVNTLDAAAVLLGTNTEVLKTDLTENVRGGAALLAQYARETVGNTPSDAADWYGAVAKYSGSDLDEIAQDFADDVYATIQTGQARTTPEGQTVTLAADAVTPNKTTANSLHLRNAKKTGTDCPNGLECREIPALYQQFSASQTDYGNYDIGNRQADGDDIRYIIIHDIEGTYEAGISTFLSKSYVSAHYVVNNVDGQVTEMVNPKDVAWQAGNWYINSHSIGIEHGGIAAEGGAWYSEQMYHASAKLVKYLAKKYDIPLDRQHILGHDDLPGTSQATQRSMHWDPGAYWDWSHYFDLLGAPINPSNGNAHNRDKQNNPIVTINPHFSKNQPSPVLYGSQVLDPQPSNFLYLYQAPSFDAPLLSDPALHAAGVPGTTQISDWGDKATIGQTFYKADQQGDWTAIWYGAQKAWFYNPSNSNTTPGRGILVTPKAGKTSIPVYGTAYPEAEAFAAAGIPRAVNNPLQYNVTAGQVYVSAGTVPSDYFYAKLFNLPETYQVVKGKDEFYQISFNHRIAFVKASDVDIVQP</sequence>
<dbReference type="GO" id="GO:0009253">
    <property type="term" value="P:peptidoglycan catabolic process"/>
    <property type="evidence" value="ECO:0007669"/>
    <property type="project" value="InterPro"/>
</dbReference>
<dbReference type="GO" id="GO:0008745">
    <property type="term" value="F:N-acetylmuramoyl-L-alanine amidase activity"/>
    <property type="evidence" value="ECO:0007669"/>
    <property type="project" value="UniProtKB-EC"/>
</dbReference>
<dbReference type="RefSeq" id="WP_038084066.1">
    <property type="nucleotide sequence ID" value="NZ_JMIR01000002.1"/>
</dbReference>
<evidence type="ECO:0000259" key="7">
    <source>
        <dbReference type="SMART" id="SM00644"/>
    </source>
</evidence>
<organism evidence="8 9">
    <name type="scientific">Tumebacillus flagellatus</name>
    <dbReference type="NCBI Taxonomy" id="1157490"/>
    <lineage>
        <taxon>Bacteria</taxon>
        <taxon>Bacillati</taxon>
        <taxon>Bacillota</taxon>
        <taxon>Bacilli</taxon>
        <taxon>Bacillales</taxon>
        <taxon>Alicyclobacillaceae</taxon>
        <taxon>Tumebacillus</taxon>
    </lineage>
</organism>
<evidence type="ECO:0000256" key="6">
    <source>
        <dbReference type="SAM" id="SignalP"/>
    </source>
</evidence>
<dbReference type="PANTHER" id="PTHR30417">
    <property type="entry name" value="N-ACETYLMURAMOYL-L-ALANINE AMIDASE AMID"/>
    <property type="match status" value="1"/>
</dbReference>
<dbReference type="STRING" id="1157490.EL26_02510"/>
<keyword evidence="4" id="KW-0961">Cell wall biogenesis/degradation</keyword>
<feature type="region of interest" description="Disordered" evidence="5">
    <location>
        <begin position="100"/>
        <end position="124"/>
    </location>
</feature>
<keyword evidence="9" id="KW-1185">Reference proteome</keyword>
<dbReference type="InterPro" id="IPR036505">
    <property type="entry name" value="Amidase/PGRP_sf"/>
</dbReference>
<dbReference type="eggNOG" id="COG3023">
    <property type="taxonomic scope" value="Bacteria"/>
</dbReference>
<feature type="domain" description="N-acetylmuramoyl-L-alanine amidase" evidence="7">
    <location>
        <begin position="271"/>
        <end position="409"/>
    </location>
</feature>
<dbReference type="AlphaFoldDB" id="A0A074MGP7"/>
<evidence type="ECO:0000256" key="5">
    <source>
        <dbReference type="SAM" id="MobiDB-lite"/>
    </source>
</evidence>
<dbReference type="EC" id="3.5.1.28" evidence="2"/>
<dbReference type="Pfam" id="PF01510">
    <property type="entry name" value="Amidase_2"/>
    <property type="match status" value="1"/>
</dbReference>
<evidence type="ECO:0000313" key="8">
    <source>
        <dbReference type="EMBL" id="KEO84902.1"/>
    </source>
</evidence>
<dbReference type="GO" id="GO:0009254">
    <property type="term" value="P:peptidoglycan turnover"/>
    <property type="evidence" value="ECO:0007669"/>
    <property type="project" value="TreeGrafter"/>
</dbReference>
<dbReference type="PANTHER" id="PTHR30417:SF1">
    <property type="entry name" value="N-ACETYLMURAMOYL-L-ALANINE AMIDASE AMID"/>
    <property type="match status" value="1"/>
</dbReference>
<dbReference type="SUPFAM" id="SSF55846">
    <property type="entry name" value="N-acetylmuramoyl-L-alanine amidase-like"/>
    <property type="match status" value="1"/>
</dbReference>
<feature type="signal peptide" evidence="6">
    <location>
        <begin position="1"/>
        <end position="31"/>
    </location>
</feature>
<feature type="chain" id="PRO_5001697301" description="N-acetylmuramoyl-L-alanine amidase" evidence="6">
    <location>
        <begin position="32"/>
        <end position="649"/>
    </location>
</feature>
<evidence type="ECO:0000256" key="3">
    <source>
        <dbReference type="ARBA" id="ARBA00022801"/>
    </source>
</evidence>